<dbReference type="Proteomes" id="UP000747542">
    <property type="component" value="Unassembled WGS sequence"/>
</dbReference>
<dbReference type="SUPFAM" id="SSF52540">
    <property type="entry name" value="P-loop containing nucleoside triphosphate hydrolases"/>
    <property type="match status" value="1"/>
</dbReference>
<name>A0A8J5MPC8_HOMAM</name>
<dbReference type="InterPro" id="IPR027417">
    <property type="entry name" value="P-loop_NTPase"/>
</dbReference>
<comment type="caution">
    <text evidence="1">The sequence shown here is derived from an EMBL/GenBank/DDBJ whole genome shotgun (WGS) entry which is preliminary data.</text>
</comment>
<sequence>MELFLYMTSLMKIHFKRYAQEVGALHFQTSAKQNKGVEELFLELTRRMLENAVTNDQQRINTLTRGGNTRNLQLVDDQVTTPTQKSSCCSS</sequence>
<accession>A0A8J5MPC8</accession>
<evidence type="ECO:0000313" key="2">
    <source>
        <dbReference type="Proteomes" id="UP000747542"/>
    </source>
</evidence>
<keyword evidence="2" id="KW-1185">Reference proteome</keyword>
<dbReference type="EMBL" id="JAHLQT010034478">
    <property type="protein sequence ID" value="KAG7158720.1"/>
    <property type="molecule type" value="Genomic_DNA"/>
</dbReference>
<organism evidence="1 2">
    <name type="scientific">Homarus americanus</name>
    <name type="common">American lobster</name>
    <dbReference type="NCBI Taxonomy" id="6706"/>
    <lineage>
        <taxon>Eukaryota</taxon>
        <taxon>Metazoa</taxon>
        <taxon>Ecdysozoa</taxon>
        <taxon>Arthropoda</taxon>
        <taxon>Crustacea</taxon>
        <taxon>Multicrustacea</taxon>
        <taxon>Malacostraca</taxon>
        <taxon>Eumalacostraca</taxon>
        <taxon>Eucarida</taxon>
        <taxon>Decapoda</taxon>
        <taxon>Pleocyemata</taxon>
        <taxon>Astacidea</taxon>
        <taxon>Nephropoidea</taxon>
        <taxon>Nephropidae</taxon>
        <taxon>Homarus</taxon>
    </lineage>
</organism>
<protein>
    <submittedName>
        <fullName evidence="1">Ras-related protein Rab-21-like</fullName>
    </submittedName>
</protein>
<proteinExistence type="predicted"/>
<gene>
    <name evidence="1" type="primary">Rab21-L</name>
    <name evidence="1" type="ORF">Hamer_G011389</name>
</gene>
<dbReference type="Gene3D" id="3.40.50.300">
    <property type="entry name" value="P-loop containing nucleotide triphosphate hydrolases"/>
    <property type="match status" value="1"/>
</dbReference>
<evidence type="ECO:0000313" key="1">
    <source>
        <dbReference type="EMBL" id="KAG7158720.1"/>
    </source>
</evidence>
<reference evidence="1" key="1">
    <citation type="journal article" date="2021" name="Sci. Adv.">
        <title>The American lobster genome reveals insights on longevity, neural, and immune adaptations.</title>
        <authorList>
            <person name="Polinski J.M."/>
            <person name="Zimin A.V."/>
            <person name="Clark K.F."/>
            <person name="Kohn A.B."/>
            <person name="Sadowski N."/>
            <person name="Timp W."/>
            <person name="Ptitsyn A."/>
            <person name="Khanna P."/>
            <person name="Romanova D.Y."/>
            <person name="Williams P."/>
            <person name="Greenwood S.J."/>
            <person name="Moroz L.L."/>
            <person name="Walt D.R."/>
            <person name="Bodnar A.G."/>
        </authorList>
    </citation>
    <scope>NUCLEOTIDE SEQUENCE</scope>
    <source>
        <strain evidence="1">GMGI-L3</strain>
    </source>
</reference>
<dbReference type="AlphaFoldDB" id="A0A8J5MPC8"/>